<proteinExistence type="predicted"/>
<protein>
    <submittedName>
        <fullName evidence="1">Uncharacterized protein</fullName>
    </submittedName>
</protein>
<dbReference type="PATRIC" id="fig|1265738.3.peg.3920"/>
<dbReference type="Proteomes" id="UP000011991">
    <property type="component" value="Unassembled WGS sequence"/>
</dbReference>
<keyword evidence="2" id="KW-1185">Reference proteome</keyword>
<reference evidence="1 2" key="1">
    <citation type="journal article" date="2013" name="Mar. Genomics">
        <title>Expression of sulfatases in Rhodopirellula baltica and the diversity of sulfatases in the genus Rhodopirellula.</title>
        <authorList>
            <person name="Wegner C.E."/>
            <person name="Richter-Heitmann T."/>
            <person name="Klindworth A."/>
            <person name="Klockow C."/>
            <person name="Richter M."/>
            <person name="Achstetter T."/>
            <person name="Glockner F.O."/>
            <person name="Harder J."/>
        </authorList>
    </citation>
    <scope>NUCLEOTIDE SEQUENCE [LARGE SCALE GENOMIC DNA]</scope>
    <source>
        <strain evidence="1 2">SM1</strain>
    </source>
</reference>
<evidence type="ECO:0000313" key="2">
    <source>
        <dbReference type="Proteomes" id="UP000011991"/>
    </source>
</evidence>
<organism evidence="1 2">
    <name type="scientific">Rhodopirellula maiorica SM1</name>
    <dbReference type="NCBI Taxonomy" id="1265738"/>
    <lineage>
        <taxon>Bacteria</taxon>
        <taxon>Pseudomonadati</taxon>
        <taxon>Planctomycetota</taxon>
        <taxon>Planctomycetia</taxon>
        <taxon>Pirellulales</taxon>
        <taxon>Pirellulaceae</taxon>
        <taxon>Novipirellula</taxon>
    </lineage>
</organism>
<comment type="caution">
    <text evidence="1">The sequence shown here is derived from an EMBL/GenBank/DDBJ whole genome shotgun (WGS) entry which is preliminary data.</text>
</comment>
<dbReference type="EMBL" id="ANOG01000562">
    <property type="protein sequence ID" value="EMI19146.1"/>
    <property type="molecule type" value="Genomic_DNA"/>
</dbReference>
<gene>
    <name evidence="1" type="ORF">RMSM_03918</name>
</gene>
<name>M5RIW6_9BACT</name>
<sequence>MGKAIVIDCDVCIPPAAVGEYTERCPPALFYKVLTFGGAS</sequence>
<dbReference type="AlphaFoldDB" id="M5RIW6"/>
<accession>M5RIW6</accession>
<evidence type="ECO:0000313" key="1">
    <source>
        <dbReference type="EMBL" id="EMI19146.1"/>
    </source>
</evidence>